<evidence type="ECO:0000256" key="1">
    <source>
        <dbReference type="SAM" id="Phobius"/>
    </source>
</evidence>
<dbReference type="RefSeq" id="WP_341419356.1">
    <property type="nucleotide sequence ID" value="NZ_JBBPCC010000027.1"/>
</dbReference>
<gene>
    <name evidence="2" type="ORF">WMW72_30465</name>
</gene>
<accession>A0ABU9DTM1</accession>
<feature type="transmembrane region" description="Helical" evidence="1">
    <location>
        <begin position="310"/>
        <end position="327"/>
    </location>
</feature>
<dbReference type="PANTHER" id="PTHR35007:SF2">
    <property type="entry name" value="PILUS ASSEMBLE PROTEIN"/>
    <property type="match status" value="1"/>
</dbReference>
<feature type="transmembrane region" description="Helical" evidence="1">
    <location>
        <begin position="267"/>
        <end position="290"/>
    </location>
</feature>
<dbReference type="EMBL" id="JBBPCC010000027">
    <property type="protein sequence ID" value="MEK8132231.1"/>
    <property type="molecule type" value="Genomic_DNA"/>
</dbReference>
<dbReference type="PANTHER" id="PTHR35007">
    <property type="entry name" value="INTEGRAL MEMBRANE PROTEIN-RELATED"/>
    <property type="match status" value="1"/>
</dbReference>
<evidence type="ECO:0000313" key="2">
    <source>
        <dbReference type="EMBL" id="MEK8132231.1"/>
    </source>
</evidence>
<organism evidence="2 3">
    <name type="scientific">Paenibacillus filicis</name>
    <dbReference type="NCBI Taxonomy" id="669464"/>
    <lineage>
        <taxon>Bacteria</taxon>
        <taxon>Bacillati</taxon>
        <taxon>Bacillota</taxon>
        <taxon>Bacilli</taxon>
        <taxon>Bacillales</taxon>
        <taxon>Paenibacillaceae</taxon>
        <taxon>Paenibacillus</taxon>
    </lineage>
</organism>
<reference evidence="2 3" key="1">
    <citation type="submission" date="2024-04" db="EMBL/GenBank/DDBJ databases">
        <title>draft genome sequnece of Paenibacillus filicis.</title>
        <authorList>
            <person name="Kim D.-U."/>
        </authorList>
    </citation>
    <scope>NUCLEOTIDE SEQUENCE [LARGE SCALE GENOMIC DNA]</scope>
    <source>
        <strain evidence="2 3">KACC14197</strain>
    </source>
</reference>
<evidence type="ECO:0008006" key="4">
    <source>
        <dbReference type="Google" id="ProtNLM"/>
    </source>
</evidence>
<sequence>MLDRLIPDSIIWMETVKPALLGIWIIGSLGVFLPLARALAAAWTYRRRHPALYRYAGRGQEQRGLSRLAAKPLKHLREELDLAELNMGAEFLLMAMLTLMLVGFFGSDALLQAMSRQVALGSGPIQGVHIWSLSGMIGLLAGAVPYFLIRFRVMRKRQRIAMRMIMLVQNLIGHYRARLTLADMIVSSADTMPDEVRAEWRRLELGLHMKSIDQAFYEFARRVDNEWAHDLTDLLLIGAQYGTDMTESLHHLVNKMQASKRHEENRLAMITVYRLGTTFMVGFAFFVIGFNVYADPVNYSRYFVEQGGKLLLLFAIAVMFVSMVLVIRTGRKAY</sequence>
<keyword evidence="3" id="KW-1185">Reference proteome</keyword>
<name>A0ABU9DTM1_9BACL</name>
<keyword evidence="1" id="KW-0472">Membrane</keyword>
<comment type="caution">
    <text evidence="2">The sequence shown here is derived from an EMBL/GenBank/DDBJ whole genome shotgun (WGS) entry which is preliminary data.</text>
</comment>
<protein>
    <recommendedName>
        <fullName evidence="4">Type II secretion system protein GspF domain-containing protein</fullName>
    </recommendedName>
</protein>
<feature type="transmembrane region" description="Helical" evidence="1">
    <location>
        <begin position="91"/>
        <end position="110"/>
    </location>
</feature>
<proteinExistence type="predicted"/>
<keyword evidence="1" id="KW-1133">Transmembrane helix</keyword>
<dbReference type="Proteomes" id="UP001469365">
    <property type="component" value="Unassembled WGS sequence"/>
</dbReference>
<feature type="transmembrane region" description="Helical" evidence="1">
    <location>
        <begin position="130"/>
        <end position="149"/>
    </location>
</feature>
<keyword evidence="1" id="KW-0812">Transmembrane</keyword>
<feature type="transmembrane region" description="Helical" evidence="1">
    <location>
        <begin position="20"/>
        <end position="45"/>
    </location>
</feature>
<evidence type="ECO:0000313" key="3">
    <source>
        <dbReference type="Proteomes" id="UP001469365"/>
    </source>
</evidence>